<accession>A0A834ME20</accession>
<comment type="caution">
    <text evidence="2">The sequence shown here is derived from an EMBL/GenBank/DDBJ whole genome shotgun (WGS) entry which is preliminary data.</text>
</comment>
<dbReference type="AlphaFoldDB" id="A0A834ME20"/>
<proteinExistence type="predicted"/>
<feature type="region of interest" description="Disordered" evidence="1">
    <location>
        <begin position="65"/>
        <end position="98"/>
    </location>
</feature>
<evidence type="ECO:0000256" key="1">
    <source>
        <dbReference type="SAM" id="MobiDB-lite"/>
    </source>
</evidence>
<name>A0A834ME20_RHYFE</name>
<dbReference type="Proteomes" id="UP000625711">
    <property type="component" value="Unassembled WGS sequence"/>
</dbReference>
<evidence type="ECO:0000313" key="2">
    <source>
        <dbReference type="EMBL" id="KAF7281096.1"/>
    </source>
</evidence>
<keyword evidence="3" id="KW-1185">Reference proteome</keyword>
<dbReference type="EMBL" id="JAACXV010000259">
    <property type="protein sequence ID" value="KAF7281096.1"/>
    <property type="molecule type" value="Genomic_DNA"/>
</dbReference>
<protein>
    <submittedName>
        <fullName evidence="2">Uncharacterized protein</fullName>
    </submittedName>
</protein>
<gene>
    <name evidence="2" type="ORF">GWI33_005154</name>
</gene>
<feature type="compositionally biased region" description="Basic and acidic residues" evidence="1">
    <location>
        <begin position="65"/>
        <end position="80"/>
    </location>
</feature>
<reference evidence="2" key="1">
    <citation type="submission" date="2020-08" db="EMBL/GenBank/DDBJ databases">
        <title>Genome sequencing and assembly of the red palm weevil Rhynchophorus ferrugineus.</title>
        <authorList>
            <person name="Dias G.B."/>
            <person name="Bergman C.M."/>
            <person name="Manee M."/>
        </authorList>
    </citation>
    <scope>NUCLEOTIDE SEQUENCE</scope>
    <source>
        <strain evidence="2">AA-2017</strain>
        <tissue evidence="2">Whole larva</tissue>
    </source>
</reference>
<organism evidence="2 3">
    <name type="scientific">Rhynchophorus ferrugineus</name>
    <name type="common">Red palm weevil</name>
    <name type="synonym">Curculio ferrugineus</name>
    <dbReference type="NCBI Taxonomy" id="354439"/>
    <lineage>
        <taxon>Eukaryota</taxon>
        <taxon>Metazoa</taxon>
        <taxon>Ecdysozoa</taxon>
        <taxon>Arthropoda</taxon>
        <taxon>Hexapoda</taxon>
        <taxon>Insecta</taxon>
        <taxon>Pterygota</taxon>
        <taxon>Neoptera</taxon>
        <taxon>Endopterygota</taxon>
        <taxon>Coleoptera</taxon>
        <taxon>Polyphaga</taxon>
        <taxon>Cucujiformia</taxon>
        <taxon>Curculionidae</taxon>
        <taxon>Dryophthorinae</taxon>
        <taxon>Rhynchophorus</taxon>
    </lineage>
</organism>
<sequence length="238" mass="26918">MRSSSKSETRTREAVQALLINGMSNGNIALVAIDECFNGNRLVAGYFNQTRPQYEGCLSACMSKSERQQPADGTRDRYKAPEPQQGKELNKTGRWGEQPLSRCQSEVENTRQQRQYHQPNLNSKYLQTICQQTKHYRQSLYDEFPQLHCAAIRGATINRIHEMNVHNQADAIGSTTEGSTAIHVLLANPATRNDFVSAMRQQQIGSQNRPIRFHSRMVKGQKIIYQTTKIGGSSYDLP</sequence>
<evidence type="ECO:0000313" key="3">
    <source>
        <dbReference type="Proteomes" id="UP000625711"/>
    </source>
</evidence>